<name>A0A0K1EAU2_CHOCO</name>
<keyword evidence="2" id="KW-0547">Nucleotide-binding</keyword>
<dbReference type="AlphaFoldDB" id="A0A0K1EAU2"/>
<dbReference type="EMBL" id="CP012159">
    <property type="protein sequence ID" value="AKT37683.1"/>
    <property type="molecule type" value="Genomic_DNA"/>
</dbReference>
<keyword evidence="2" id="KW-0067">ATP-binding</keyword>
<dbReference type="InterPro" id="IPR014729">
    <property type="entry name" value="Rossmann-like_a/b/a_fold"/>
</dbReference>
<dbReference type="Gene3D" id="3.90.1490.10">
    <property type="entry name" value="putative n-type atp pyrophosphatase, domain 2"/>
    <property type="match status" value="1"/>
</dbReference>
<evidence type="ECO:0000313" key="2">
    <source>
        <dbReference type="EMBL" id="AKT37683.1"/>
    </source>
</evidence>
<gene>
    <name evidence="2" type="ORF">CMC5_018250</name>
</gene>
<dbReference type="KEGG" id="ccro:CMC5_018250"/>
<evidence type="ECO:0000313" key="3">
    <source>
        <dbReference type="Proteomes" id="UP000067626"/>
    </source>
</evidence>
<dbReference type="InterPro" id="IPR002761">
    <property type="entry name" value="Diphthami_syn_dom"/>
</dbReference>
<dbReference type="SUPFAM" id="SSF52402">
    <property type="entry name" value="Adenine nucleotide alpha hydrolases-like"/>
    <property type="match status" value="1"/>
</dbReference>
<dbReference type="PATRIC" id="fig|52.7.peg.1961"/>
<keyword evidence="3" id="KW-1185">Reference proteome</keyword>
<dbReference type="STRING" id="52.CMC5_018250"/>
<accession>A0A0K1EAU2</accession>
<dbReference type="Gene3D" id="3.40.50.620">
    <property type="entry name" value="HUPs"/>
    <property type="match status" value="1"/>
</dbReference>
<reference evidence="2 3" key="1">
    <citation type="submission" date="2015-07" db="EMBL/GenBank/DDBJ databases">
        <title>Genome analysis of myxobacterium Chondromyces crocatus Cm c5 reveals a high potential for natural compound synthesis and the genetic basis for the loss of fruiting body formation.</title>
        <authorList>
            <person name="Zaburannyi N."/>
            <person name="Bunk B."/>
            <person name="Maier J."/>
            <person name="Overmann J."/>
            <person name="Mueller R."/>
        </authorList>
    </citation>
    <scope>NUCLEOTIDE SEQUENCE [LARGE SCALE GENOMIC DNA]</scope>
    <source>
        <strain evidence="2 3">Cm c5</strain>
    </source>
</reference>
<dbReference type="Proteomes" id="UP000067626">
    <property type="component" value="Chromosome"/>
</dbReference>
<feature type="domain" description="Diphthamide synthase" evidence="1">
    <location>
        <begin position="17"/>
        <end position="219"/>
    </location>
</feature>
<dbReference type="Pfam" id="PF01902">
    <property type="entry name" value="Diphthami_syn_2"/>
    <property type="match status" value="1"/>
</dbReference>
<protein>
    <submittedName>
        <fullName evidence="2">ATP-binding protein</fullName>
    </submittedName>
</protein>
<dbReference type="GO" id="GO:0005524">
    <property type="term" value="F:ATP binding"/>
    <property type="evidence" value="ECO:0007669"/>
    <property type="project" value="UniProtKB-KW"/>
</dbReference>
<evidence type="ECO:0000259" key="1">
    <source>
        <dbReference type="Pfam" id="PF01902"/>
    </source>
</evidence>
<proteinExistence type="predicted"/>
<sequence length="234" mass="25314">MRFASTRAVMPRPTLLSWSSGKDSAYALHVLRQQTDIEVVGLLTTVDEAHARVAIHGVRVGLLRAQAAATGLPLREVPLPSPCPNAEYEARMGAALAQARAEGVAALAFGDLFLEEIRRYREDSLRGTGLDAVFPLWGEPTPALARRMLALGLRARITCIDPRRVGREVVGRDFDEALLDGLPHTVDPCGERGELHTFAYAGPMFRHPIGITTGETVERDGFVFADLLPAPAAA</sequence>
<organism evidence="2 3">
    <name type="scientific">Chondromyces crocatus</name>
    <dbReference type="NCBI Taxonomy" id="52"/>
    <lineage>
        <taxon>Bacteria</taxon>
        <taxon>Pseudomonadati</taxon>
        <taxon>Myxococcota</taxon>
        <taxon>Polyangia</taxon>
        <taxon>Polyangiales</taxon>
        <taxon>Polyangiaceae</taxon>
        <taxon>Chondromyces</taxon>
    </lineage>
</organism>